<reference evidence="3" key="1">
    <citation type="submission" date="2022-04" db="EMBL/GenBank/DDBJ databases">
        <title>Shinella lacus sp. nov., a novel member of the genus Shinella from water.</title>
        <authorList>
            <person name="Deng Y."/>
        </authorList>
    </citation>
    <scope>NUCLEOTIDE SEQUENCE</scope>
    <source>
        <strain evidence="3">JCM 31239</strain>
    </source>
</reference>
<dbReference type="Pfam" id="PF08239">
    <property type="entry name" value="SH3_3"/>
    <property type="match status" value="1"/>
</dbReference>
<dbReference type="InterPro" id="IPR003646">
    <property type="entry name" value="SH3-like_bac-type"/>
</dbReference>
<dbReference type="EMBL" id="WHSC02000003">
    <property type="protein sequence ID" value="MDO6121102.1"/>
    <property type="molecule type" value="Genomic_DNA"/>
</dbReference>
<sequence length="106" mass="11402">MTLLLRIAVVLSLFTVSPVFAAGECLVDDPTGTPLNVRAEPNGAILTTLQNGMNVAVLEERKLGTKRWLLVSLDGRQLGWIFGAYVVCPKAGDEVKAAPNQPAEQR</sequence>
<evidence type="ECO:0000313" key="4">
    <source>
        <dbReference type="Proteomes" id="UP001177080"/>
    </source>
</evidence>
<feature type="domain" description="SH3b" evidence="2">
    <location>
        <begin position="35"/>
        <end position="86"/>
    </location>
</feature>
<dbReference type="Proteomes" id="UP001177080">
    <property type="component" value="Unassembled WGS sequence"/>
</dbReference>
<organism evidence="3 4">
    <name type="scientific">Shinella curvata</name>
    <dbReference type="NCBI Taxonomy" id="1817964"/>
    <lineage>
        <taxon>Bacteria</taxon>
        <taxon>Pseudomonadati</taxon>
        <taxon>Pseudomonadota</taxon>
        <taxon>Alphaproteobacteria</taxon>
        <taxon>Hyphomicrobiales</taxon>
        <taxon>Rhizobiaceae</taxon>
        <taxon>Shinella</taxon>
    </lineage>
</organism>
<keyword evidence="4" id="KW-1185">Reference proteome</keyword>
<protein>
    <submittedName>
        <fullName evidence="3">SH3 domain-containing protein</fullName>
    </submittedName>
</protein>
<evidence type="ECO:0000256" key="1">
    <source>
        <dbReference type="SAM" id="SignalP"/>
    </source>
</evidence>
<dbReference type="Gene3D" id="2.30.30.40">
    <property type="entry name" value="SH3 Domains"/>
    <property type="match status" value="1"/>
</dbReference>
<proteinExistence type="predicted"/>
<feature type="chain" id="PRO_5046313467" evidence="1">
    <location>
        <begin position="22"/>
        <end position="106"/>
    </location>
</feature>
<keyword evidence="1" id="KW-0732">Signal</keyword>
<evidence type="ECO:0000313" key="3">
    <source>
        <dbReference type="EMBL" id="MDO6121102.1"/>
    </source>
</evidence>
<feature type="signal peptide" evidence="1">
    <location>
        <begin position="1"/>
        <end position="21"/>
    </location>
</feature>
<comment type="caution">
    <text evidence="3">The sequence shown here is derived from an EMBL/GenBank/DDBJ whole genome shotgun (WGS) entry which is preliminary data.</text>
</comment>
<name>A0ABT8XBJ6_9HYPH</name>
<evidence type="ECO:0000259" key="2">
    <source>
        <dbReference type="Pfam" id="PF08239"/>
    </source>
</evidence>
<dbReference type="RefSeq" id="WP_244761064.1">
    <property type="nucleotide sequence ID" value="NZ_JALJCJ010000003.1"/>
</dbReference>
<accession>A0ABT8XBJ6</accession>
<gene>
    <name evidence="3" type="ORF">GB928_007890</name>
</gene>